<proteinExistence type="predicted"/>
<dbReference type="EMBL" id="FMTB01000028">
    <property type="protein sequence ID" value="SCW14014.1"/>
    <property type="molecule type" value="Genomic_DNA"/>
</dbReference>
<gene>
    <name evidence="1" type="ORF">ESCNG_340004</name>
</gene>
<name>A0AB74ETP2_NEIGO</name>
<evidence type="ECO:0000313" key="1">
    <source>
        <dbReference type="EMBL" id="SCW14014.1"/>
    </source>
</evidence>
<dbReference type="Proteomes" id="UP000182484">
    <property type="component" value="Unassembled WGS sequence"/>
</dbReference>
<keyword evidence="1" id="KW-0378">Hydrolase</keyword>
<sequence length="20" mass="2205">MQVYGKDITLNGSHTVALEK</sequence>
<protein>
    <submittedName>
        <fullName evidence="1">Glycosyl hydrolase family 65, C-terminal domain protein</fullName>
    </submittedName>
</protein>
<dbReference type="AlphaFoldDB" id="A0AB74ETP2"/>
<dbReference type="GO" id="GO:0016787">
    <property type="term" value="F:hydrolase activity"/>
    <property type="evidence" value="ECO:0007669"/>
    <property type="project" value="UniProtKB-KW"/>
</dbReference>
<organism evidence="1 2">
    <name type="scientific">Neisseria gonorrhoeae</name>
    <dbReference type="NCBI Taxonomy" id="485"/>
    <lineage>
        <taxon>Bacteria</taxon>
        <taxon>Pseudomonadati</taxon>
        <taxon>Pseudomonadota</taxon>
        <taxon>Betaproteobacteria</taxon>
        <taxon>Neisseriales</taxon>
        <taxon>Neisseriaceae</taxon>
        <taxon>Neisseria</taxon>
    </lineage>
</organism>
<evidence type="ECO:0000313" key="2">
    <source>
        <dbReference type="Proteomes" id="UP000182484"/>
    </source>
</evidence>
<reference evidence="1 2" key="1">
    <citation type="submission" date="2016-09" db="EMBL/GenBank/DDBJ databases">
        <authorList>
            <person name="Kumanski S."/>
            <person name="Beatrice B."/>
        </authorList>
    </citation>
    <scope>NUCLEOTIDE SEQUENCE [LARGE SCALE GENOMIC DNA]</scope>
    <source>
        <strain evidence="1">Mankind</strain>
    </source>
</reference>
<comment type="caution">
    <text evidence="1">The sequence shown here is derived from an EMBL/GenBank/DDBJ whole genome shotgun (WGS) entry which is preliminary data.</text>
</comment>
<accession>A0AB74ETP2</accession>